<dbReference type="STRING" id="867904.Metho_0251"/>
<dbReference type="EMBL" id="CP003362">
    <property type="protein sequence ID" value="AGB48529.1"/>
    <property type="molecule type" value="Genomic_DNA"/>
</dbReference>
<feature type="region of interest" description="Disordered" evidence="1">
    <location>
        <begin position="69"/>
        <end position="92"/>
    </location>
</feature>
<gene>
    <name evidence="2" type="ordered locus">Metho_0251</name>
</gene>
<dbReference type="Proteomes" id="UP000010866">
    <property type="component" value="Chromosome"/>
</dbReference>
<dbReference type="RefSeq" id="WP_015323698.1">
    <property type="nucleotide sequence ID" value="NC_019977.1"/>
</dbReference>
<sequence>MSQKDDESINKISRMLEIGGTMLAQHCADCGAPLFRYKGNVICPVCDTGPKPSGQVQEKTIEKKTVLSSELSSNAEDKQQVASSVSSLNAVPSPSDLPGAIKKAASMASEIPVRSKSVSGSSLQELEVILVEKTVMLAHSMQQEQDPRKIKEFLELIEQSLDIIDRLKN</sequence>
<dbReference type="AlphaFoldDB" id="L0KX28"/>
<dbReference type="HOGENOM" id="CLU_115702_0_0_2"/>
<evidence type="ECO:0000313" key="2">
    <source>
        <dbReference type="EMBL" id="AGB48529.1"/>
    </source>
</evidence>
<dbReference type="Pfam" id="PF06677">
    <property type="entry name" value="Auto_anti-p27"/>
    <property type="match status" value="1"/>
</dbReference>
<keyword evidence="3" id="KW-1185">Reference proteome</keyword>
<organism evidence="2 3">
    <name type="scientific">Methanomethylovorans hollandica (strain DSM 15978 / NBRC 107637 / DMS1)</name>
    <dbReference type="NCBI Taxonomy" id="867904"/>
    <lineage>
        <taxon>Archaea</taxon>
        <taxon>Methanobacteriati</taxon>
        <taxon>Methanobacteriota</taxon>
        <taxon>Stenosarchaea group</taxon>
        <taxon>Methanomicrobia</taxon>
        <taxon>Methanosarcinales</taxon>
        <taxon>Methanosarcinaceae</taxon>
        <taxon>Methanomethylovorans</taxon>
    </lineage>
</organism>
<evidence type="ECO:0000313" key="3">
    <source>
        <dbReference type="Proteomes" id="UP000010866"/>
    </source>
</evidence>
<dbReference type="KEGG" id="mhz:Metho_0251"/>
<protein>
    <submittedName>
        <fullName evidence="2">Putative Zn-finger containing protein</fullName>
    </submittedName>
</protein>
<evidence type="ECO:0000256" key="1">
    <source>
        <dbReference type="SAM" id="MobiDB-lite"/>
    </source>
</evidence>
<accession>L0KX28</accession>
<name>L0KX28_METHD</name>
<dbReference type="GeneID" id="14408193"/>
<dbReference type="InterPro" id="IPR009563">
    <property type="entry name" value="SSSCA1"/>
</dbReference>
<reference evidence="3" key="1">
    <citation type="submission" date="2012-02" db="EMBL/GenBank/DDBJ databases">
        <title>Complete sequence of chromosome of Methanomethylovorans hollandica DSM 15978.</title>
        <authorList>
            <person name="Lucas S."/>
            <person name="Copeland A."/>
            <person name="Lapidus A."/>
            <person name="Glavina del Rio T."/>
            <person name="Dalin E."/>
            <person name="Tice H."/>
            <person name="Bruce D."/>
            <person name="Goodwin L."/>
            <person name="Pitluck S."/>
            <person name="Peters L."/>
            <person name="Mikhailova N."/>
            <person name="Held B."/>
            <person name="Kyrpides N."/>
            <person name="Mavromatis K."/>
            <person name="Ivanova N."/>
            <person name="Brettin T."/>
            <person name="Detter J.C."/>
            <person name="Han C."/>
            <person name="Larimer F."/>
            <person name="Land M."/>
            <person name="Hauser L."/>
            <person name="Markowitz V."/>
            <person name="Cheng J.-F."/>
            <person name="Hugenholtz P."/>
            <person name="Woyke T."/>
            <person name="Wu D."/>
            <person name="Spring S."/>
            <person name="Schroeder M."/>
            <person name="Brambilla E."/>
            <person name="Klenk H.-P."/>
            <person name="Eisen J.A."/>
        </authorList>
    </citation>
    <scope>NUCLEOTIDE SEQUENCE [LARGE SCALE GENOMIC DNA]</scope>
    <source>
        <strain evidence="3">DSM 15978 / NBRC 107637 / DMS1</strain>
    </source>
</reference>
<dbReference type="OrthoDB" id="26305at2157"/>
<proteinExistence type="predicted"/>